<protein>
    <submittedName>
        <fullName evidence="1">Uncharacterized protein</fullName>
    </submittedName>
</protein>
<proteinExistence type="predicted"/>
<dbReference type="EMBL" id="CP045226">
    <property type="protein sequence ID" value="QFS48638.1"/>
    <property type="molecule type" value="Genomic_DNA"/>
</dbReference>
<dbReference type="KEGG" id="nsh:GXM_06132"/>
<gene>
    <name evidence="1" type="ORF">GXM_06132</name>
</gene>
<dbReference type="AlphaFoldDB" id="A0A5P8W7C6"/>
<name>A0A5P8W7C6_9NOSO</name>
<keyword evidence="2" id="KW-1185">Reference proteome</keyword>
<evidence type="ECO:0000313" key="1">
    <source>
        <dbReference type="EMBL" id="QFS48638.1"/>
    </source>
</evidence>
<dbReference type="Proteomes" id="UP000326678">
    <property type="component" value="Chromosome Gxm1"/>
</dbReference>
<accession>A0A5P8W7C6</accession>
<evidence type="ECO:0000313" key="2">
    <source>
        <dbReference type="Proteomes" id="UP000326678"/>
    </source>
</evidence>
<organism evidence="1 2">
    <name type="scientific">Nostoc sphaeroides CCNUC1</name>
    <dbReference type="NCBI Taxonomy" id="2653204"/>
    <lineage>
        <taxon>Bacteria</taxon>
        <taxon>Bacillati</taxon>
        <taxon>Cyanobacteriota</taxon>
        <taxon>Cyanophyceae</taxon>
        <taxon>Nostocales</taxon>
        <taxon>Nostocaceae</taxon>
        <taxon>Nostoc</taxon>
    </lineage>
</organism>
<sequence length="42" mass="4942">MRGIQSNWAWEIGHWALGIEEEFSFQPPDITWICPKLSIIIK</sequence>
<reference evidence="1 2" key="1">
    <citation type="submission" date="2019-10" db="EMBL/GenBank/DDBJ databases">
        <title>Genomic and transcriptomic insights into the perfect genentic adaptation of a filamentous nitrogen-fixing cyanobacterium to rice fields.</title>
        <authorList>
            <person name="Chen Z."/>
        </authorList>
    </citation>
    <scope>NUCLEOTIDE SEQUENCE [LARGE SCALE GENOMIC DNA]</scope>
    <source>
        <strain evidence="1">CCNUC1</strain>
    </source>
</reference>